<evidence type="ECO:0000256" key="1">
    <source>
        <dbReference type="SAM" id="MobiDB-lite"/>
    </source>
</evidence>
<reference evidence="3" key="2">
    <citation type="submission" date="2015-01" db="EMBL/GenBank/DDBJ databases">
        <title>Complete genome sequence of Methylobacterium aquaticum strain 22A.</title>
        <authorList>
            <person name="Tani A."/>
            <person name="Ogura Y."/>
            <person name="Hayashi T."/>
        </authorList>
    </citation>
    <scope>NUCLEOTIDE SEQUENCE [LARGE SCALE GENOMIC DNA]</scope>
    <source>
        <strain evidence="3">MA-22A</strain>
        <plasmid evidence="3">Plasmid pMaq22A_1p DNA</plasmid>
    </source>
</reference>
<dbReference type="EMBL" id="AP014705">
    <property type="protein sequence ID" value="BAQ48943.1"/>
    <property type="molecule type" value="Genomic_DNA"/>
</dbReference>
<dbReference type="Proteomes" id="UP000061432">
    <property type="component" value="Plasmid pMaq22A_1p"/>
</dbReference>
<dbReference type="RefSeq" id="WP_060850110.1">
    <property type="nucleotide sequence ID" value="NZ_AP014705.1"/>
</dbReference>
<geneLocation type="plasmid" evidence="3">
    <name>pMaq22A_1p DNA</name>
</geneLocation>
<feature type="compositionally biased region" description="Basic and acidic residues" evidence="1">
    <location>
        <begin position="174"/>
        <end position="197"/>
    </location>
</feature>
<accession>A0A0C6FKE5</accession>
<protein>
    <submittedName>
        <fullName evidence="2">MxaH protein</fullName>
    </submittedName>
</protein>
<name>A0A0C6FKE5_9HYPH</name>
<gene>
    <name evidence="2" type="primary">mxaH</name>
    <name evidence="2" type="ORF">Maq22A_1p33225</name>
</gene>
<evidence type="ECO:0000313" key="3">
    <source>
        <dbReference type="Proteomes" id="UP000061432"/>
    </source>
</evidence>
<dbReference type="PROSITE" id="PS51257">
    <property type="entry name" value="PROKAR_LIPOPROTEIN"/>
    <property type="match status" value="1"/>
</dbReference>
<dbReference type="PATRIC" id="fig|270351.10.peg.5963"/>
<feature type="region of interest" description="Disordered" evidence="1">
    <location>
        <begin position="154"/>
        <end position="197"/>
    </location>
</feature>
<proteinExistence type="predicted"/>
<reference evidence="2 3" key="1">
    <citation type="journal article" date="2015" name="Genome Announc.">
        <title>Complete Genome Sequence of Methylobacterium aquaticum Strain 22A, Isolated from Racomitrium japonicum Moss.</title>
        <authorList>
            <person name="Tani A."/>
            <person name="Ogura Y."/>
            <person name="Hayashi T."/>
            <person name="Kimbara K."/>
        </authorList>
    </citation>
    <scope>NUCLEOTIDE SEQUENCE [LARGE SCALE GENOMIC DNA]</scope>
    <source>
        <strain evidence="2 3">MA-22A</strain>
        <plasmid evidence="3">Plasmid pMaq22A_1p DNA</plasmid>
    </source>
</reference>
<keyword evidence="2" id="KW-0614">Plasmid</keyword>
<dbReference type="KEGG" id="maqu:Maq22A_1p33225"/>
<dbReference type="AlphaFoldDB" id="A0A0C6FKE5"/>
<organism evidence="2 3">
    <name type="scientific">Methylobacterium aquaticum</name>
    <dbReference type="NCBI Taxonomy" id="270351"/>
    <lineage>
        <taxon>Bacteria</taxon>
        <taxon>Pseudomonadati</taxon>
        <taxon>Pseudomonadota</taxon>
        <taxon>Alphaproteobacteria</taxon>
        <taxon>Hyphomicrobiales</taxon>
        <taxon>Methylobacteriaceae</taxon>
        <taxon>Methylobacterium</taxon>
    </lineage>
</organism>
<evidence type="ECO:0000313" key="2">
    <source>
        <dbReference type="EMBL" id="BAQ48943.1"/>
    </source>
</evidence>
<sequence length="197" mass="20936">MAILPRAALPILLVLAGCGDEPAREEASPVVARRDTAARSDWLGADDRTDPALWLAARAAGHPVPGADATVAALRAALALARPHFVEDERMIANRTAQVARMVTGVPDPETLVSGLTAVAAPTGRRQLYGALCQQYVNLRTAGAEHRTALDRLRESYGAQDGPDPGERSTAGAEDARLENSRPEDPRPEDPRSPSPR</sequence>